<dbReference type="GO" id="GO:0016020">
    <property type="term" value="C:membrane"/>
    <property type="evidence" value="ECO:0007669"/>
    <property type="project" value="TreeGrafter"/>
</dbReference>
<dbReference type="GO" id="GO:0046464">
    <property type="term" value="P:acylglycerol catabolic process"/>
    <property type="evidence" value="ECO:0007669"/>
    <property type="project" value="TreeGrafter"/>
</dbReference>
<dbReference type="GO" id="GO:0047372">
    <property type="term" value="F:monoacylglycerol lipase activity"/>
    <property type="evidence" value="ECO:0007669"/>
    <property type="project" value="TreeGrafter"/>
</dbReference>
<dbReference type="PANTHER" id="PTHR43798:SF33">
    <property type="entry name" value="HYDROLASE, PUTATIVE (AFU_ORTHOLOGUE AFUA_2G14860)-RELATED"/>
    <property type="match status" value="1"/>
</dbReference>
<dbReference type="Gene3D" id="3.40.50.1820">
    <property type="entry name" value="alpha/beta hydrolase"/>
    <property type="match status" value="1"/>
</dbReference>
<dbReference type="OrthoDB" id="9808398at2"/>
<dbReference type="RefSeq" id="WP_088921202.1">
    <property type="nucleotide sequence ID" value="NZ_CP018632.1"/>
</dbReference>
<dbReference type="KEGG" id="gai:IMCC3135_31920"/>
<dbReference type="EC" id="3.5.1.-" evidence="2"/>
<dbReference type="EMBL" id="CP018632">
    <property type="protein sequence ID" value="ASJ76431.1"/>
    <property type="molecule type" value="Genomic_DNA"/>
</dbReference>
<accession>A0A2Z2P1L2</accession>
<keyword evidence="2" id="KW-0378">Hydrolase</keyword>
<dbReference type="Pfam" id="PF00561">
    <property type="entry name" value="Abhydrolase_1"/>
    <property type="match status" value="1"/>
</dbReference>
<protein>
    <submittedName>
        <fullName evidence="2">Aminoacrylate hydrolase RutD</fullName>
        <ecNumber evidence="2">3.5.1.-</ecNumber>
    </submittedName>
</protein>
<keyword evidence="3" id="KW-1185">Reference proteome</keyword>
<dbReference type="Proteomes" id="UP000250079">
    <property type="component" value="Chromosome"/>
</dbReference>
<sequence length="271" mass="29659">MPVVKINGISLHYQYHPCDQTSAPATPPVLLLAGMASDSASWQPAIVPLRQQHSLLIPDNRCTGRTTPQTIVSSRDAMVTDILCLLDELGIERVNIVGHSMGAMLGWALACTAPERVTSLVSAAGLPSIVPARIALFKSLRTLRSETNERDWFGLLYQFLFCPEFFENPDAIEAALNGSMSYPHKQALSAFSCQVDALESFLPPLPLEKLACPVTLMTGSQDTLMTPRMLQTFGEAHPEVRTVVVENAAHALHWEQPETFVRIVLDALEAV</sequence>
<dbReference type="InterPro" id="IPR029058">
    <property type="entry name" value="AB_hydrolase_fold"/>
</dbReference>
<name>A0A2Z2P1L2_9GAMM</name>
<dbReference type="SUPFAM" id="SSF53474">
    <property type="entry name" value="alpha/beta-Hydrolases"/>
    <property type="match status" value="1"/>
</dbReference>
<dbReference type="InterPro" id="IPR050266">
    <property type="entry name" value="AB_hydrolase_sf"/>
</dbReference>
<proteinExistence type="predicted"/>
<dbReference type="InterPro" id="IPR000073">
    <property type="entry name" value="AB_hydrolase_1"/>
</dbReference>
<evidence type="ECO:0000313" key="2">
    <source>
        <dbReference type="EMBL" id="ASJ76431.1"/>
    </source>
</evidence>
<reference evidence="2 3" key="1">
    <citation type="submission" date="2016-12" db="EMBL/GenBank/DDBJ databases">
        <authorList>
            <person name="Song W.-J."/>
            <person name="Kurnit D.M."/>
        </authorList>
    </citation>
    <scope>NUCLEOTIDE SEQUENCE [LARGE SCALE GENOMIC DNA]</scope>
    <source>
        <strain evidence="2 3">IMCC3135</strain>
    </source>
</reference>
<evidence type="ECO:0000259" key="1">
    <source>
        <dbReference type="Pfam" id="PF00561"/>
    </source>
</evidence>
<dbReference type="PANTHER" id="PTHR43798">
    <property type="entry name" value="MONOACYLGLYCEROL LIPASE"/>
    <property type="match status" value="1"/>
</dbReference>
<gene>
    <name evidence="2" type="primary">rutD_2</name>
    <name evidence="2" type="ORF">IMCC3135_31920</name>
</gene>
<feature type="domain" description="AB hydrolase-1" evidence="1">
    <location>
        <begin position="27"/>
        <end position="257"/>
    </location>
</feature>
<dbReference type="AlphaFoldDB" id="A0A2Z2P1L2"/>
<organism evidence="2 3">
    <name type="scientific">Granulosicoccus antarcticus IMCC3135</name>
    <dbReference type="NCBI Taxonomy" id="1192854"/>
    <lineage>
        <taxon>Bacteria</taxon>
        <taxon>Pseudomonadati</taxon>
        <taxon>Pseudomonadota</taxon>
        <taxon>Gammaproteobacteria</taxon>
        <taxon>Chromatiales</taxon>
        <taxon>Granulosicoccaceae</taxon>
        <taxon>Granulosicoccus</taxon>
    </lineage>
</organism>
<evidence type="ECO:0000313" key="3">
    <source>
        <dbReference type="Proteomes" id="UP000250079"/>
    </source>
</evidence>